<dbReference type="Proteomes" id="UP000556843">
    <property type="component" value="Unassembled WGS sequence"/>
</dbReference>
<proteinExistence type="predicted"/>
<gene>
    <name evidence="1" type="ORF">G6W56_19295</name>
</gene>
<comment type="caution">
    <text evidence="1">The sequence shown here is derived from an EMBL/GenBank/DDBJ whole genome shotgun (WGS) entry which is preliminary data.</text>
</comment>
<organism evidence="1 2">
    <name type="scientific">Streptomyces fungicidicus</name>
    <dbReference type="NCBI Taxonomy" id="68203"/>
    <lineage>
        <taxon>Bacteria</taxon>
        <taxon>Bacillati</taxon>
        <taxon>Actinomycetota</taxon>
        <taxon>Actinomycetes</taxon>
        <taxon>Kitasatosporales</taxon>
        <taxon>Streptomycetaceae</taxon>
        <taxon>Streptomyces</taxon>
    </lineage>
</organism>
<protein>
    <submittedName>
        <fullName evidence="1">Uncharacterized protein</fullName>
    </submittedName>
</protein>
<name>A0ACC7Y3D9_9ACTN</name>
<accession>A0ACC7Y3D9</accession>
<evidence type="ECO:0000313" key="1">
    <source>
        <dbReference type="EMBL" id="NUV76256.1"/>
    </source>
</evidence>
<dbReference type="EMBL" id="JAANNW010000017">
    <property type="protein sequence ID" value="NUV76256.1"/>
    <property type="molecule type" value="Genomic_DNA"/>
</dbReference>
<sequence length="207" mass="23241">MSLRRHLGKLLRDAEEDDRLGGVSPSGTAAYTTEVPWPSLWKFAQFAYVAEQYGYRYAGLDPDLRESGTPFFVFRRLPDAAERAARTKKLFPDALGHGRLPGMRAWPAPVLTLPEARGQVKLLHARISVDYYGAVARQRIRPWLIGLPAVFLLFLVVNGELHAAGLRVAGVMVAALLLTVTASRIFMRRRRAARQELLRRAGIRWPP</sequence>
<reference evidence="1" key="1">
    <citation type="submission" date="2020-03" db="EMBL/GenBank/DDBJ databases">
        <title>Complete genome sequence of sixteen Streptomyces strains facilitates identification of candidate genes involved in plant growth-promotion in grain legumes and cereals.</title>
        <authorList>
            <person name="Gopalakrishnan S."/>
            <person name="Thakur V."/>
            <person name="Saxena R."/>
            <person name="Vadlamudi S."/>
            <person name="Purohit S."/>
            <person name="Kumar V."/>
            <person name="Rathore A."/>
            <person name="Chitikineni A."/>
            <person name="Varshney R.K."/>
        </authorList>
    </citation>
    <scope>NUCLEOTIDE SEQUENCE</scope>
    <source>
        <strain evidence="1">CAI-93</strain>
    </source>
</reference>
<keyword evidence="2" id="KW-1185">Reference proteome</keyword>
<evidence type="ECO:0000313" key="2">
    <source>
        <dbReference type="Proteomes" id="UP000556843"/>
    </source>
</evidence>